<dbReference type="Proteomes" id="UP000689195">
    <property type="component" value="Unassembled WGS sequence"/>
</dbReference>
<proteinExistence type="predicted"/>
<evidence type="ECO:0000313" key="5">
    <source>
        <dbReference type="EMBL" id="CAD8180959.1"/>
    </source>
</evidence>
<dbReference type="PROSITE" id="PS50157">
    <property type="entry name" value="ZINC_FINGER_C2H2_2"/>
    <property type="match status" value="1"/>
</dbReference>
<keyword evidence="1" id="KW-0862">Zinc</keyword>
<sequence>MLLIISILIAGTNSLQGLVSIGRAIRTQQQINYYLEKYNLSLNMNLIDLKEYKELDEIQSLRYGTKCEYCNKTFKNSSYLQIHQYNKHFDDKLQETIIILNYICEFTNCLKSHGSNSLQALPRNIRIQKCLKFANLYINFSVLELQNLNKFCDDLVLDEQDPFYQETPYWDAFLNIVKTIAITIYIFGSIYVIKKIQDYVSFLQRKHKRTQPKNYKEKYNVM</sequence>
<keyword evidence="3" id="KW-0732">Signal</keyword>
<keyword evidence="1" id="KW-0863">Zinc-finger</keyword>
<dbReference type="SMART" id="SM00355">
    <property type="entry name" value="ZnF_C2H2"/>
    <property type="match status" value="1"/>
</dbReference>
<keyword evidence="2" id="KW-0472">Membrane</keyword>
<dbReference type="AlphaFoldDB" id="A0A8S1VYU8"/>
<name>A0A8S1VYU8_9CILI</name>
<dbReference type="EMBL" id="CAJJDO010000075">
    <property type="protein sequence ID" value="CAD8180959.1"/>
    <property type="molecule type" value="Genomic_DNA"/>
</dbReference>
<evidence type="ECO:0000259" key="4">
    <source>
        <dbReference type="PROSITE" id="PS50157"/>
    </source>
</evidence>
<comment type="caution">
    <text evidence="5">The sequence shown here is derived from an EMBL/GenBank/DDBJ whole genome shotgun (WGS) entry which is preliminary data.</text>
</comment>
<dbReference type="PROSITE" id="PS00028">
    <property type="entry name" value="ZINC_FINGER_C2H2_1"/>
    <property type="match status" value="1"/>
</dbReference>
<feature type="domain" description="C2H2-type" evidence="4">
    <location>
        <begin position="65"/>
        <end position="93"/>
    </location>
</feature>
<evidence type="ECO:0000256" key="3">
    <source>
        <dbReference type="SAM" id="SignalP"/>
    </source>
</evidence>
<dbReference type="GO" id="GO:0008270">
    <property type="term" value="F:zinc ion binding"/>
    <property type="evidence" value="ECO:0007669"/>
    <property type="project" value="UniProtKB-KW"/>
</dbReference>
<feature type="chain" id="PRO_5035781195" description="C2H2-type domain-containing protein" evidence="3">
    <location>
        <begin position="18"/>
        <end position="222"/>
    </location>
</feature>
<evidence type="ECO:0000256" key="1">
    <source>
        <dbReference type="PROSITE-ProRule" id="PRU00042"/>
    </source>
</evidence>
<feature type="transmembrane region" description="Helical" evidence="2">
    <location>
        <begin position="172"/>
        <end position="193"/>
    </location>
</feature>
<organism evidence="5 6">
    <name type="scientific">Paramecium pentaurelia</name>
    <dbReference type="NCBI Taxonomy" id="43138"/>
    <lineage>
        <taxon>Eukaryota</taxon>
        <taxon>Sar</taxon>
        <taxon>Alveolata</taxon>
        <taxon>Ciliophora</taxon>
        <taxon>Intramacronucleata</taxon>
        <taxon>Oligohymenophorea</taxon>
        <taxon>Peniculida</taxon>
        <taxon>Parameciidae</taxon>
        <taxon>Paramecium</taxon>
    </lineage>
</organism>
<dbReference type="InterPro" id="IPR013087">
    <property type="entry name" value="Znf_C2H2_type"/>
</dbReference>
<feature type="signal peptide" evidence="3">
    <location>
        <begin position="1"/>
        <end position="17"/>
    </location>
</feature>
<reference evidence="5" key="1">
    <citation type="submission" date="2021-01" db="EMBL/GenBank/DDBJ databases">
        <authorList>
            <consortium name="Genoscope - CEA"/>
            <person name="William W."/>
        </authorList>
    </citation>
    <scope>NUCLEOTIDE SEQUENCE</scope>
</reference>
<keyword evidence="2" id="KW-0812">Transmembrane</keyword>
<accession>A0A8S1VYU8</accession>
<protein>
    <recommendedName>
        <fullName evidence="4">C2H2-type domain-containing protein</fullName>
    </recommendedName>
</protein>
<evidence type="ECO:0000313" key="6">
    <source>
        <dbReference type="Proteomes" id="UP000689195"/>
    </source>
</evidence>
<evidence type="ECO:0000256" key="2">
    <source>
        <dbReference type="SAM" id="Phobius"/>
    </source>
</evidence>
<keyword evidence="1" id="KW-0479">Metal-binding</keyword>
<dbReference type="OrthoDB" id="6504251at2759"/>
<keyword evidence="6" id="KW-1185">Reference proteome</keyword>
<gene>
    <name evidence="5" type="ORF">PPENT_87.1.T0750129</name>
</gene>
<keyword evidence="2" id="KW-1133">Transmembrane helix</keyword>